<dbReference type="RefSeq" id="WP_404635029.1">
    <property type="nucleotide sequence ID" value="NZ_JADIKM010000005.1"/>
</dbReference>
<evidence type="ECO:0008006" key="5">
    <source>
        <dbReference type="Google" id="ProtNLM"/>
    </source>
</evidence>
<feature type="chain" id="PRO_5045695532" description="EF-hand domain-containing protein" evidence="2">
    <location>
        <begin position="25"/>
        <end position="129"/>
    </location>
</feature>
<protein>
    <recommendedName>
        <fullName evidence="5">EF-hand domain-containing protein</fullName>
    </recommendedName>
</protein>
<organism evidence="3 4">
    <name type="scientific">Dyella ginsengisoli</name>
    <dbReference type="NCBI Taxonomy" id="363848"/>
    <lineage>
        <taxon>Bacteria</taxon>
        <taxon>Pseudomonadati</taxon>
        <taxon>Pseudomonadota</taxon>
        <taxon>Gammaproteobacteria</taxon>
        <taxon>Lysobacterales</taxon>
        <taxon>Rhodanobacteraceae</taxon>
        <taxon>Dyella</taxon>
    </lineage>
</organism>
<dbReference type="PROSITE" id="PS00018">
    <property type="entry name" value="EF_HAND_1"/>
    <property type="match status" value="1"/>
</dbReference>
<gene>
    <name evidence="3" type="ORF">ISP17_16350</name>
</gene>
<reference evidence="3 4" key="1">
    <citation type="submission" date="2020-10" db="EMBL/GenBank/DDBJ databases">
        <title>Phylogeny of dyella-like bacteria.</title>
        <authorList>
            <person name="Fu J."/>
        </authorList>
    </citation>
    <scope>NUCLEOTIDE SEQUENCE [LARGE SCALE GENOMIC DNA]</scope>
    <source>
        <strain evidence="3 4">Gsoil3046</strain>
    </source>
</reference>
<sequence length="129" mass="13556">MKLRTPWISLMGAGALLVAGQTLARQAAPSPPTAPPATPAEPAMAPSPATQTQAVFQTPQGEVTVRSALPPPAPTMAAPAFEQLSGGGKFISTDQANAYPPLANDFDYADSNRDHRISAAEYARWSKQR</sequence>
<evidence type="ECO:0000313" key="4">
    <source>
        <dbReference type="Proteomes" id="UP001620460"/>
    </source>
</evidence>
<evidence type="ECO:0000256" key="1">
    <source>
        <dbReference type="SAM" id="MobiDB-lite"/>
    </source>
</evidence>
<keyword evidence="2" id="KW-0732">Signal</keyword>
<keyword evidence="4" id="KW-1185">Reference proteome</keyword>
<dbReference type="EMBL" id="JADIKM010000005">
    <property type="protein sequence ID" value="MFK2905533.1"/>
    <property type="molecule type" value="Genomic_DNA"/>
</dbReference>
<name>A0ABW8JWJ7_9GAMM</name>
<feature type="signal peptide" evidence="2">
    <location>
        <begin position="1"/>
        <end position="24"/>
    </location>
</feature>
<feature type="region of interest" description="Disordered" evidence="1">
    <location>
        <begin position="24"/>
        <end position="53"/>
    </location>
</feature>
<comment type="caution">
    <text evidence="3">The sequence shown here is derived from an EMBL/GenBank/DDBJ whole genome shotgun (WGS) entry which is preliminary data.</text>
</comment>
<evidence type="ECO:0000256" key="2">
    <source>
        <dbReference type="SAM" id="SignalP"/>
    </source>
</evidence>
<proteinExistence type="predicted"/>
<evidence type="ECO:0000313" key="3">
    <source>
        <dbReference type="EMBL" id="MFK2905533.1"/>
    </source>
</evidence>
<feature type="compositionally biased region" description="Pro residues" evidence="1">
    <location>
        <begin position="29"/>
        <end position="39"/>
    </location>
</feature>
<dbReference type="Proteomes" id="UP001620460">
    <property type="component" value="Unassembled WGS sequence"/>
</dbReference>
<accession>A0ABW8JWJ7</accession>
<feature type="compositionally biased region" description="Low complexity" evidence="1">
    <location>
        <begin position="40"/>
        <end position="50"/>
    </location>
</feature>
<dbReference type="InterPro" id="IPR018247">
    <property type="entry name" value="EF_Hand_1_Ca_BS"/>
</dbReference>